<dbReference type="GO" id="GO:0005524">
    <property type="term" value="F:ATP binding"/>
    <property type="evidence" value="ECO:0007669"/>
    <property type="project" value="UniProtKB-UniRule"/>
</dbReference>
<dbReference type="GO" id="GO:0004385">
    <property type="term" value="F:GMP kinase activity"/>
    <property type="evidence" value="ECO:0007669"/>
    <property type="project" value="UniProtKB-UniRule"/>
</dbReference>
<comment type="catalytic activity">
    <reaction evidence="10 11">
        <text>GMP + ATP = GDP + ADP</text>
        <dbReference type="Rhea" id="RHEA:20780"/>
        <dbReference type="ChEBI" id="CHEBI:30616"/>
        <dbReference type="ChEBI" id="CHEBI:58115"/>
        <dbReference type="ChEBI" id="CHEBI:58189"/>
        <dbReference type="ChEBI" id="CHEBI:456216"/>
        <dbReference type="EC" id="2.7.4.8"/>
    </reaction>
</comment>
<evidence type="ECO:0000256" key="7">
    <source>
        <dbReference type="ARBA" id="ARBA00022777"/>
    </source>
</evidence>
<accession>A0A9D1F1P9</accession>
<reference evidence="13" key="2">
    <citation type="journal article" date="2021" name="PeerJ">
        <title>Extensive microbial diversity within the chicken gut microbiome revealed by metagenomics and culture.</title>
        <authorList>
            <person name="Gilroy R."/>
            <person name="Ravi A."/>
            <person name="Getino M."/>
            <person name="Pursley I."/>
            <person name="Horton D.L."/>
            <person name="Alikhan N.F."/>
            <person name="Baker D."/>
            <person name="Gharbi K."/>
            <person name="Hall N."/>
            <person name="Watson M."/>
            <person name="Adriaenssens E.M."/>
            <person name="Foster-Nyarko E."/>
            <person name="Jarju S."/>
            <person name="Secka A."/>
            <person name="Antonio M."/>
            <person name="Oren A."/>
            <person name="Chaudhuri R.R."/>
            <person name="La Ragione R."/>
            <person name="Hildebrand F."/>
            <person name="Pallen M.J."/>
        </authorList>
    </citation>
    <scope>NUCLEOTIDE SEQUENCE</scope>
    <source>
        <strain evidence="13">CHK178-757</strain>
    </source>
</reference>
<dbReference type="PANTHER" id="PTHR23117:SF13">
    <property type="entry name" value="GUANYLATE KINASE"/>
    <property type="match status" value="1"/>
</dbReference>
<dbReference type="GO" id="GO:0005829">
    <property type="term" value="C:cytosol"/>
    <property type="evidence" value="ECO:0007669"/>
    <property type="project" value="TreeGrafter"/>
</dbReference>
<dbReference type="Gene3D" id="3.40.50.300">
    <property type="entry name" value="P-loop containing nucleotide triphosphate hydrolases"/>
    <property type="match status" value="1"/>
</dbReference>
<dbReference type="Pfam" id="PF00625">
    <property type="entry name" value="Guanylate_kin"/>
    <property type="match status" value="1"/>
</dbReference>
<dbReference type="PANTHER" id="PTHR23117">
    <property type="entry name" value="GUANYLATE KINASE-RELATED"/>
    <property type="match status" value="1"/>
</dbReference>
<evidence type="ECO:0000256" key="4">
    <source>
        <dbReference type="ARBA" id="ARBA00016296"/>
    </source>
</evidence>
<keyword evidence="6 11" id="KW-0547">Nucleotide-binding</keyword>
<keyword evidence="5 11" id="KW-0808">Transferase</keyword>
<evidence type="ECO:0000256" key="6">
    <source>
        <dbReference type="ARBA" id="ARBA00022741"/>
    </source>
</evidence>
<comment type="similarity">
    <text evidence="2 11">Belongs to the guanylate kinase family.</text>
</comment>
<reference evidence="13" key="1">
    <citation type="submission" date="2020-10" db="EMBL/GenBank/DDBJ databases">
        <authorList>
            <person name="Gilroy R."/>
        </authorList>
    </citation>
    <scope>NUCLEOTIDE SEQUENCE</scope>
    <source>
        <strain evidence="13">CHK178-757</strain>
    </source>
</reference>
<comment type="subcellular location">
    <subcellularLocation>
        <location evidence="11">Cytoplasm</location>
    </subcellularLocation>
</comment>
<evidence type="ECO:0000256" key="2">
    <source>
        <dbReference type="ARBA" id="ARBA00005790"/>
    </source>
</evidence>
<gene>
    <name evidence="11 13" type="primary">gmk</name>
    <name evidence="13" type="ORF">IAB46_00400</name>
</gene>
<dbReference type="SUPFAM" id="SSF52540">
    <property type="entry name" value="P-loop containing nucleoside triphosphate hydrolases"/>
    <property type="match status" value="1"/>
</dbReference>
<feature type="domain" description="Guanylate kinase-like" evidence="12">
    <location>
        <begin position="5"/>
        <end position="184"/>
    </location>
</feature>
<dbReference type="PROSITE" id="PS50052">
    <property type="entry name" value="GUANYLATE_KINASE_2"/>
    <property type="match status" value="1"/>
</dbReference>
<dbReference type="EMBL" id="DVIT01000002">
    <property type="protein sequence ID" value="HIS46025.1"/>
    <property type="molecule type" value="Genomic_DNA"/>
</dbReference>
<dbReference type="SMART" id="SM00072">
    <property type="entry name" value="GuKc"/>
    <property type="match status" value="1"/>
</dbReference>
<dbReference type="FunFam" id="3.30.63.10:FF:000002">
    <property type="entry name" value="Guanylate kinase 1"/>
    <property type="match status" value="1"/>
</dbReference>
<evidence type="ECO:0000256" key="9">
    <source>
        <dbReference type="ARBA" id="ARBA00030128"/>
    </source>
</evidence>
<dbReference type="NCBIfam" id="TIGR03263">
    <property type="entry name" value="guanyl_kin"/>
    <property type="match status" value="1"/>
</dbReference>
<evidence type="ECO:0000256" key="5">
    <source>
        <dbReference type="ARBA" id="ARBA00022679"/>
    </source>
</evidence>
<dbReference type="InterPro" id="IPR027417">
    <property type="entry name" value="P-loop_NTPase"/>
</dbReference>
<feature type="binding site" evidence="11">
    <location>
        <begin position="12"/>
        <end position="19"/>
    </location>
    <ligand>
        <name>ATP</name>
        <dbReference type="ChEBI" id="CHEBI:30616"/>
    </ligand>
</feature>
<dbReference type="PROSITE" id="PS00856">
    <property type="entry name" value="GUANYLATE_KINASE_1"/>
    <property type="match status" value="1"/>
</dbReference>
<comment type="function">
    <text evidence="1 11">Essential for recycling GMP and indirectly, cGMP.</text>
</comment>
<evidence type="ECO:0000256" key="10">
    <source>
        <dbReference type="ARBA" id="ARBA00048594"/>
    </source>
</evidence>
<dbReference type="InterPro" id="IPR008144">
    <property type="entry name" value="Guanylate_kin-like_dom"/>
</dbReference>
<evidence type="ECO:0000313" key="14">
    <source>
        <dbReference type="Proteomes" id="UP000823927"/>
    </source>
</evidence>
<keyword evidence="7 11" id="KW-0418">Kinase</keyword>
<sequence>MKKQGILTIISGFSGVGKGTIVSRLLEKHPQDYCLSISATTRAPREGEADGVNYFFVSKSDFETMIREDRLLEYAQYVNNYYGTPKDFVLEKLGQGIHVILEIEMQGAKKIKEQYPETLMLFVAPPKAQDLKERLIGRGTESSEQISSRLARAAEEAVYMKDYEYIVVNDEVERAVDEIHQIITNEQDRVVRRGDFIRELSQELKELN</sequence>
<name>A0A9D1F1P9_9FIRM</name>
<evidence type="ECO:0000256" key="8">
    <source>
        <dbReference type="ARBA" id="ARBA00022840"/>
    </source>
</evidence>
<dbReference type="InterPro" id="IPR020590">
    <property type="entry name" value="Guanylate_kinase_CS"/>
</dbReference>
<dbReference type="CDD" id="cd00071">
    <property type="entry name" value="GMPK"/>
    <property type="match status" value="1"/>
</dbReference>
<evidence type="ECO:0000313" key="13">
    <source>
        <dbReference type="EMBL" id="HIS46025.1"/>
    </source>
</evidence>
<dbReference type="Proteomes" id="UP000823927">
    <property type="component" value="Unassembled WGS sequence"/>
</dbReference>
<proteinExistence type="inferred from homology"/>
<keyword evidence="8 11" id="KW-0067">ATP-binding</keyword>
<organism evidence="13 14">
    <name type="scientific">Candidatus Scybalocola faecigallinarum</name>
    <dbReference type="NCBI Taxonomy" id="2840941"/>
    <lineage>
        <taxon>Bacteria</taxon>
        <taxon>Bacillati</taxon>
        <taxon>Bacillota</taxon>
        <taxon>Clostridia</taxon>
        <taxon>Lachnospirales</taxon>
        <taxon>Lachnospiraceae</taxon>
        <taxon>Lachnospiraceae incertae sedis</taxon>
        <taxon>Candidatus Scybalocola (ex Gilroy et al. 2021)</taxon>
    </lineage>
</organism>
<keyword evidence="11" id="KW-0963">Cytoplasm</keyword>
<dbReference type="AlphaFoldDB" id="A0A9D1F1P9"/>
<dbReference type="InterPro" id="IPR017665">
    <property type="entry name" value="Guanylate_kinase"/>
</dbReference>
<dbReference type="Gene3D" id="3.30.63.10">
    <property type="entry name" value="Guanylate Kinase phosphate binding domain"/>
    <property type="match status" value="1"/>
</dbReference>
<evidence type="ECO:0000259" key="12">
    <source>
        <dbReference type="PROSITE" id="PS50052"/>
    </source>
</evidence>
<protein>
    <recommendedName>
        <fullName evidence="4 11">Guanylate kinase</fullName>
        <ecNumber evidence="3 11">2.7.4.8</ecNumber>
    </recommendedName>
    <alternativeName>
        <fullName evidence="9 11">GMP kinase</fullName>
    </alternativeName>
</protein>
<evidence type="ECO:0000256" key="1">
    <source>
        <dbReference type="ARBA" id="ARBA00003531"/>
    </source>
</evidence>
<dbReference type="InterPro" id="IPR008145">
    <property type="entry name" value="GK/Ca_channel_bsu"/>
</dbReference>
<dbReference type="EC" id="2.7.4.8" evidence="3 11"/>
<dbReference type="HAMAP" id="MF_00328">
    <property type="entry name" value="Guanylate_kinase"/>
    <property type="match status" value="1"/>
</dbReference>
<evidence type="ECO:0000256" key="3">
    <source>
        <dbReference type="ARBA" id="ARBA00012961"/>
    </source>
</evidence>
<comment type="caution">
    <text evidence="13">The sequence shown here is derived from an EMBL/GenBank/DDBJ whole genome shotgun (WGS) entry which is preliminary data.</text>
</comment>
<evidence type="ECO:0000256" key="11">
    <source>
        <dbReference type="HAMAP-Rule" id="MF_00328"/>
    </source>
</evidence>